<dbReference type="AlphaFoldDB" id="A0A0M2UZJ1"/>
<sequence>MKKGINVSACDINLEPLPYPDNSFDCITLIAVIEHLIDPYHSLKEITRVLKTGGTLIIGTPNVASFSNRIKLLLGKRPRTSFDAGWDGGHLLYFTPKELELLLTQHRFKIASRQATGNLQLLRKLFFNLTGEFIFQCVLEK</sequence>
<dbReference type="GO" id="GO:0008757">
    <property type="term" value="F:S-adenosylmethionine-dependent methyltransferase activity"/>
    <property type="evidence" value="ECO:0007669"/>
    <property type="project" value="InterPro"/>
</dbReference>
<comment type="caution">
    <text evidence="2">The sequence shown here is derived from an EMBL/GenBank/DDBJ whole genome shotgun (WGS) entry which is preliminary data.</text>
</comment>
<dbReference type="Pfam" id="PF08241">
    <property type="entry name" value="Methyltransf_11"/>
    <property type="match status" value="1"/>
</dbReference>
<evidence type="ECO:0000313" key="3">
    <source>
        <dbReference type="Proteomes" id="UP000034954"/>
    </source>
</evidence>
<dbReference type="SUPFAM" id="SSF53335">
    <property type="entry name" value="S-adenosyl-L-methionine-dependent methyltransferases"/>
    <property type="match status" value="1"/>
</dbReference>
<accession>A0A0M2UZJ1</accession>
<dbReference type="InterPro" id="IPR029063">
    <property type="entry name" value="SAM-dependent_MTases_sf"/>
</dbReference>
<dbReference type="InterPro" id="IPR013216">
    <property type="entry name" value="Methyltransf_11"/>
</dbReference>
<reference evidence="2 3" key="1">
    <citation type="journal article" date="2013" name="BMC Microbiol.">
        <title>Identification of the type II cytochrome c maturation pathway in anammox bacteria by comparative genomics.</title>
        <authorList>
            <person name="Ferousi C."/>
            <person name="Speth D.R."/>
            <person name="Reimann J."/>
            <person name="Op den Camp H.J."/>
            <person name="Allen J.W."/>
            <person name="Keltjens J.T."/>
            <person name="Jetten M.S."/>
        </authorList>
    </citation>
    <scope>NUCLEOTIDE SEQUENCE [LARGE SCALE GENOMIC DNA]</scope>
    <source>
        <strain evidence="2">RU1</strain>
    </source>
</reference>
<dbReference type="Gene3D" id="3.40.50.150">
    <property type="entry name" value="Vaccinia Virus protein VP39"/>
    <property type="match status" value="1"/>
</dbReference>
<protein>
    <submittedName>
        <fullName evidence="2">Two-component response regulator</fullName>
    </submittedName>
</protein>
<organism evidence="2 3">
    <name type="scientific">Candidatus Brocadia fulgida</name>
    <dbReference type="NCBI Taxonomy" id="380242"/>
    <lineage>
        <taxon>Bacteria</taxon>
        <taxon>Pseudomonadati</taxon>
        <taxon>Planctomycetota</taxon>
        <taxon>Candidatus Brocadiia</taxon>
        <taxon>Candidatus Brocadiales</taxon>
        <taxon>Candidatus Brocadiaceae</taxon>
        <taxon>Candidatus Brocadia</taxon>
    </lineage>
</organism>
<evidence type="ECO:0000313" key="2">
    <source>
        <dbReference type="EMBL" id="KKO20381.1"/>
    </source>
</evidence>
<feature type="domain" description="Methyltransferase type 11" evidence="1">
    <location>
        <begin position="11"/>
        <end position="58"/>
    </location>
</feature>
<dbReference type="EMBL" id="LAQJ01000109">
    <property type="protein sequence ID" value="KKO20381.1"/>
    <property type="molecule type" value="Genomic_DNA"/>
</dbReference>
<proteinExistence type="predicted"/>
<dbReference type="Proteomes" id="UP000034954">
    <property type="component" value="Unassembled WGS sequence"/>
</dbReference>
<keyword evidence="3" id="KW-1185">Reference proteome</keyword>
<name>A0A0M2UZJ1_9BACT</name>
<gene>
    <name evidence="2" type="ORF">BROFUL_00902</name>
</gene>
<dbReference type="CDD" id="cd02440">
    <property type="entry name" value="AdoMet_MTases"/>
    <property type="match status" value="1"/>
</dbReference>
<evidence type="ECO:0000259" key="1">
    <source>
        <dbReference type="Pfam" id="PF08241"/>
    </source>
</evidence>